<dbReference type="InterPro" id="IPR017853">
    <property type="entry name" value="GH"/>
</dbReference>
<accession>A0A9E7H2B7</accession>
<dbReference type="GO" id="GO:0005975">
    <property type="term" value="P:carbohydrate metabolic process"/>
    <property type="evidence" value="ECO:0007669"/>
    <property type="project" value="InterPro"/>
</dbReference>
<evidence type="ECO:0000313" key="3">
    <source>
        <dbReference type="EMBL" id="URE26246.1"/>
    </source>
</evidence>
<sequence>MRLQSHVSDGKLSGGVSKDGVKHYNNLIDELLSNGLQPFVTLFHWDLPQALEDQYGGFLSPFVIKDFRDYVEVCFREFGDRVKHWITFNEPLIFHHGLRYRTDGTGPMHPMLVGNCTAGTQAGSPTWWLTTSCSPTPPP</sequence>
<dbReference type="InterPro" id="IPR001360">
    <property type="entry name" value="Glyco_hydro_1"/>
</dbReference>
<reference evidence="3" key="1">
    <citation type="submission" date="2022-05" db="EMBL/GenBank/DDBJ databases">
        <title>The Musa troglodytarum L. genome provides insights into the mechanism of non-climacteric behaviour and enrichment of carotenoids.</title>
        <authorList>
            <person name="Wang J."/>
        </authorList>
    </citation>
    <scope>NUCLEOTIDE SEQUENCE</scope>
    <source>
        <tissue evidence="3">Leaf</tissue>
    </source>
</reference>
<keyword evidence="4" id="KW-1185">Reference proteome</keyword>
<evidence type="ECO:0000256" key="2">
    <source>
        <dbReference type="RuleBase" id="RU003690"/>
    </source>
</evidence>
<organism evidence="3 4">
    <name type="scientific">Musa troglodytarum</name>
    <name type="common">fe'i banana</name>
    <dbReference type="NCBI Taxonomy" id="320322"/>
    <lineage>
        <taxon>Eukaryota</taxon>
        <taxon>Viridiplantae</taxon>
        <taxon>Streptophyta</taxon>
        <taxon>Embryophyta</taxon>
        <taxon>Tracheophyta</taxon>
        <taxon>Spermatophyta</taxon>
        <taxon>Magnoliopsida</taxon>
        <taxon>Liliopsida</taxon>
        <taxon>Zingiberales</taxon>
        <taxon>Musaceae</taxon>
        <taxon>Musa</taxon>
    </lineage>
</organism>
<dbReference type="PANTHER" id="PTHR10353">
    <property type="entry name" value="GLYCOSYL HYDROLASE"/>
    <property type="match status" value="1"/>
</dbReference>
<proteinExistence type="inferred from homology"/>
<gene>
    <name evidence="3" type="ORF">MUK42_21282</name>
</gene>
<evidence type="ECO:0000313" key="4">
    <source>
        <dbReference type="Proteomes" id="UP001055439"/>
    </source>
</evidence>
<dbReference type="GO" id="GO:0008422">
    <property type="term" value="F:beta-glucosidase activity"/>
    <property type="evidence" value="ECO:0007669"/>
    <property type="project" value="UniProtKB-ARBA"/>
</dbReference>
<dbReference type="OrthoDB" id="65569at2759"/>
<dbReference type="SUPFAM" id="SSF51445">
    <property type="entry name" value="(Trans)glycosidases"/>
    <property type="match status" value="1"/>
</dbReference>
<dbReference type="Gene3D" id="3.20.20.80">
    <property type="entry name" value="Glycosidases"/>
    <property type="match status" value="1"/>
</dbReference>
<protein>
    <submittedName>
        <fullName evidence="3">Beta-glucosidase</fullName>
    </submittedName>
</protein>
<dbReference type="Proteomes" id="UP001055439">
    <property type="component" value="Chromosome 8"/>
</dbReference>
<dbReference type="PANTHER" id="PTHR10353:SF267">
    <property type="entry name" value="BETA-GLUCOSIDASE"/>
    <property type="match status" value="1"/>
</dbReference>
<name>A0A9E7H2B7_9LILI</name>
<dbReference type="AlphaFoldDB" id="A0A9E7H2B7"/>
<evidence type="ECO:0000256" key="1">
    <source>
        <dbReference type="ARBA" id="ARBA00010838"/>
    </source>
</evidence>
<dbReference type="Pfam" id="PF00232">
    <property type="entry name" value="Glyco_hydro_1"/>
    <property type="match status" value="1"/>
</dbReference>
<dbReference type="EMBL" id="CP097510">
    <property type="protein sequence ID" value="URE26246.1"/>
    <property type="molecule type" value="Genomic_DNA"/>
</dbReference>
<comment type="similarity">
    <text evidence="1 2">Belongs to the glycosyl hydrolase 1 family.</text>
</comment>